<comment type="caution">
    <text evidence="1">The sequence shown here is derived from an EMBL/GenBank/DDBJ whole genome shotgun (WGS) entry which is preliminary data.</text>
</comment>
<name>A0ACC0Y8N0_9ROSI</name>
<sequence length="64" mass="7764">MRYIFMKVKKHLEYFLKYYLFLEIPNNNSFELLNKMIIMHVAQDHVSRSQTPLVHHPIISAIDF</sequence>
<gene>
    <name evidence="1" type="ORF">Pint_13679</name>
</gene>
<evidence type="ECO:0000313" key="2">
    <source>
        <dbReference type="Proteomes" id="UP001163603"/>
    </source>
</evidence>
<accession>A0ACC0Y8N0</accession>
<organism evidence="1 2">
    <name type="scientific">Pistacia integerrima</name>
    <dbReference type="NCBI Taxonomy" id="434235"/>
    <lineage>
        <taxon>Eukaryota</taxon>
        <taxon>Viridiplantae</taxon>
        <taxon>Streptophyta</taxon>
        <taxon>Embryophyta</taxon>
        <taxon>Tracheophyta</taxon>
        <taxon>Spermatophyta</taxon>
        <taxon>Magnoliopsida</taxon>
        <taxon>eudicotyledons</taxon>
        <taxon>Gunneridae</taxon>
        <taxon>Pentapetalae</taxon>
        <taxon>rosids</taxon>
        <taxon>malvids</taxon>
        <taxon>Sapindales</taxon>
        <taxon>Anacardiaceae</taxon>
        <taxon>Pistacia</taxon>
    </lineage>
</organism>
<evidence type="ECO:0000313" key="1">
    <source>
        <dbReference type="EMBL" id="KAJ0030505.1"/>
    </source>
</evidence>
<dbReference type="EMBL" id="CM047743">
    <property type="protein sequence ID" value="KAJ0030505.1"/>
    <property type="molecule type" value="Genomic_DNA"/>
</dbReference>
<reference evidence="2" key="1">
    <citation type="journal article" date="2023" name="G3 (Bethesda)">
        <title>Genome assembly and association tests identify interacting loci associated with vigor, precocity, and sex in interspecific pistachio rootstocks.</title>
        <authorList>
            <person name="Palmer W."/>
            <person name="Jacygrad E."/>
            <person name="Sagayaradj S."/>
            <person name="Cavanaugh K."/>
            <person name="Han R."/>
            <person name="Bertier L."/>
            <person name="Beede B."/>
            <person name="Kafkas S."/>
            <person name="Golino D."/>
            <person name="Preece J."/>
            <person name="Michelmore R."/>
        </authorList>
    </citation>
    <scope>NUCLEOTIDE SEQUENCE [LARGE SCALE GENOMIC DNA]</scope>
</reference>
<keyword evidence="2" id="KW-1185">Reference proteome</keyword>
<proteinExistence type="predicted"/>
<dbReference type="Proteomes" id="UP001163603">
    <property type="component" value="Chromosome 8"/>
</dbReference>
<protein>
    <submittedName>
        <fullName evidence="1">Uncharacterized protein</fullName>
    </submittedName>
</protein>